<keyword evidence="4 7" id="KW-0812">Transmembrane</keyword>
<sequence length="284" mass="30659">MNRSGSRTVRSRATARNVAIALLSVAMLVPLYIVVVNAFKPQQEILLSPLGLDPATASTQYLQDAWTNPNFPVVSGYAVTLLLVVACNVVAIGASVPTAYVIARTPTVLFRVLLLFFVAGMFIPAQIILVPAIFVLKALHLMGTLPGLVLFMSSTMIPFTLFIFTGYIRMLPRSLDEAAAIDGASQQRVLWRIVFPLMKPIVATAFILNALSAWNDFVSPQLILGPGSSFRTITTGVYAAVSSYTTNYEIVFPTLLLAVVPILLIFVLMQRHVMSGLSAGAVKG</sequence>
<dbReference type="PROSITE" id="PS50928">
    <property type="entry name" value="ABC_TM1"/>
    <property type="match status" value="1"/>
</dbReference>
<feature type="transmembrane region" description="Helical" evidence="7">
    <location>
        <begin position="20"/>
        <end position="39"/>
    </location>
</feature>
<reference evidence="9 10" key="1">
    <citation type="submission" date="2017-02" db="EMBL/GenBank/DDBJ databases">
        <authorList>
            <person name="Peterson S.W."/>
        </authorList>
    </citation>
    <scope>NUCLEOTIDE SEQUENCE [LARGE SCALE GENOMIC DNA]</scope>
    <source>
        <strain evidence="9 10">DSM 21481</strain>
    </source>
</reference>
<dbReference type="InterPro" id="IPR000515">
    <property type="entry name" value="MetI-like"/>
</dbReference>
<accession>A0A1T5KSQ9</accession>
<comment type="subcellular location">
    <subcellularLocation>
        <location evidence="1 7">Cell membrane</location>
        <topology evidence="1 7">Multi-pass membrane protein</topology>
    </subcellularLocation>
</comment>
<dbReference type="EMBL" id="FUZQ01000004">
    <property type="protein sequence ID" value="SKC66806.1"/>
    <property type="molecule type" value="Genomic_DNA"/>
</dbReference>
<dbReference type="GO" id="GO:0055085">
    <property type="term" value="P:transmembrane transport"/>
    <property type="evidence" value="ECO:0007669"/>
    <property type="project" value="InterPro"/>
</dbReference>
<evidence type="ECO:0000256" key="2">
    <source>
        <dbReference type="ARBA" id="ARBA00022448"/>
    </source>
</evidence>
<dbReference type="SUPFAM" id="SSF161098">
    <property type="entry name" value="MetI-like"/>
    <property type="match status" value="1"/>
</dbReference>
<feature type="transmembrane region" description="Helical" evidence="7">
    <location>
        <begin position="250"/>
        <end position="269"/>
    </location>
</feature>
<evidence type="ECO:0000256" key="5">
    <source>
        <dbReference type="ARBA" id="ARBA00022989"/>
    </source>
</evidence>
<feature type="transmembrane region" description="Helical" evidence="7">
    <location>
        <begin position="74"/>
        <end position="96"/>
    </location>
</feature>
<feature type="transmembrane region" description="Helical" evidence="7">
    <location>
        <begin position="148"/>
        <end position="168"/>
    </location>
</feature>
<evidence type="ECO:0000256" key="6">
    <source>
        <dbReference type="ARBA" id="ARBA00023136"/>
    </source>
</evidence>
<evidence type="ECO:0000256" key="1">
    <source>
        <dbReference type="ARBA" id="ARBA00004651"/>
    </source>
</evidence>
<organism evidence="9 10">
    <name type="scientific">Krasilnikoviella flava</name>
    <dbReference type="NCBI Taxonomy" id="526729"/>
    <lineage>
        <taxon>Bacteria</taxon>
        <taxon>Bacillati</taxon>
        <taxon>Actinomycetota</taxon>
        <taxon>Actinomycetes</taxon>
        <taxon>Micrococcales</taxon>
        <taxon>Promicromonosporaceae</taxon>
        <taxon>Krasilnikoviella</taxon>
    </lineage>
</organism>
<dbReference type="CDD" id="cd06261">
    <property type="entry name" value="TM_PBP2"/>
    <property type="match status" value="1"/>
</dbReference>
<dbReference type="OrthoDB" id="3521657at2"/>
<evidence type="ECO:0000313" key="10">
    <source>
        <dbReference type="Proteomes" id="UP000189777"/>
    </source>
</evidence>
<comment type="similarity">
    <text evidence="7">Belongs to the binding-protein-dependent transport system permease family.</text>
</comment>
<protein>
    <submittedName>
        <fullName evidence="9">Carbohydrate ABC transporter membrane protein 2, CUT1 family (TC 3.A.1.1.-)</fullName>
    </submittedName>
</protein>
<dbReference type="PANTHER" id="PTHR43744:SF12">
    <property type="entry name" value="ABC TRANSPORTER PERMEASE PROTEIN MG189-RELATED"/>
    <property type="match status" value="1"/>
</dbReference>
<keyword evidence="6 7" id="KW-0472">Membrane</keyword>
<evidence type="ECO:0000259" key="8">
    <source>
        <dbReference type="PROSITE" id="PS50928"/>
    </source>
</evidence>
<evidence type="ECO:0000256" key="3">
    <source>
        <dbReference type="ARBA" id="ARBA00022475"/>
    </source>
</evidence>
<dbReference type="InterPro" id="IPR035906">
    <property type="entry name" value="MetI-like_sf"/>
</dbReference>
<keyword evidence="5 7" id="KW-1133">Transmembrane helix</keyword>
<evidence type="ECO:0000256" key="7">
    <source>
        <dbReference type="RuleBase" id="RU363032"/>
    </source>
</evidence>
<gene>
    <name evidence="9" type="ORF">SAMN04324258_2370</name>
</gene>
<dbReference type="AlphaFoldDB" id="A0A1T5KSQ9"/>
<dbReference type="PANTHER" id="PTHR43744">
    <property type="entry name" value="ABC TRANSPORTER PERMEASE PROTEIN MG189-RELATED-RELATED"/>
    <property type="match status" value="1"/>
</dbReference>
<keyword evidence="3" id="KW-1003">Cell membrane</keyword>
<dbReference type="GO" id="GO:0005886">
    <property type="term" value="C:plasma membrane"/>
    <property type="evidence" value="ECO:0007669"/>
    <property type="project" value="UniProtKB-SubCell"/>
</dbReference>
<dbReference type="Proteomes" id="UP000189777">
    <property type="component" value="Unassembled WGS sequence"/>
</dbReference>
<keyword evidence="10" id="KW-1185">Reference proteome</keyword>
<dbReference type="Pfam" id="PF00528">
    <property type="entry name" value="BPD_transp_1"/>
    <property type="match status" value="1"/>
</dbReference>
<dbReference type="STRING" id="526729.SAMN04324258_2370"/>
<dbReference type="Gene3D" id="1.10.3720.10">
    <property type="entry name" value="MetI-like"/>
    <property type="match status" value="1"/>
</dbReference>
<feature type="transmembrane region" description="Helical" evidence="7">
    <location>
        <begin position="189"/>
        <end position="211"/>
    </location>
</feature>
<feature type="transmembrane region" description="Helical" evidence="7">
    <location>
        <begin position="108"/>
        <end position="136"/>
    </location>
</feature>
<evidence type="ECO:0000313" key="9">
    <source>
        <dbReference type="EMBL" id="SKC66806.1"/>
    </source>
</evidence>
<evidence type="ECO:0000256" key="4">
    <source>
        <dbReference type="ARBA" id="ARBA00022692"/>
    </source>
</evidence>
<keyword evidence="2 7" id="KW-0813">Transport</keyword>
<proteinExistence type="inferred from homology"/>
<name>A0A1T5KSQ9_9MICO</name>
<feature type="domain" description="ABC transmembrane type-1" evidence="8">
    <location>
        <begin position="77"/>
        <end position="269"/>
    </location>
</feature>